<sequence length="203" mass="21890">MERKNFDIVASTWDEEPRRVKLAADIGAAIKDTVPLSADWDGMDYGCGTGLLTLDLAPALHSMVGLDSSQGMVDRLTAKCSATGIQNTRAIRCDLEQGEPPVGPFHLVTSAMTLHHILEIVPLLTSLRGLLHPGGWVALADLETEDGSFHDNPTGVFHHGFSREELEGFLAQAGFTSIAVRKATTMRKGERVYSVLLAVAVNP</sequence>
<dbReference type="GO" id="GO:0032259">
    <property type="term" value="P:methylation"/>
    <property type="evidence" value="ECO:0007669"/>
    <property type="project" value="UniProtKB-KW"/>
</dbReference>
<dbReference type="InterPro" id="IPR041698">
    <property type="entry name" value="Methyltransf_25"/>
</dbReference>
<organism evidence="3 4">
    <name type="scientific">Oryzomonas rubra</name>
    <dbReference type="NCBI Taxonomy" id="2509454"/>
    <lineage>
        <taxon>Bacteria</taxon>
        <taxon>Pseudomonadati</taxon>
        <taxon>Thermodesulfobacteriota</taxon>
        <taxon>Desulfuromonadia</taxon>
        <taxon>Geobacterales</taxon>
        <taxon>Geobacteraceae</taxon>
        <taxon>Oryzomonas</taxon>
    </lineage>
</organism>
<dbReference type="Proteomes" id="UP000324298">
    <property type="component" value="Unassembled WGS sequence"/>
</dbReference>
<feature type="domain" description="Methyltransferase" evidence="2">
    <location>
        <begin position="43"/>
        <end position="135"/>
    </location>
</feature>
<evidence type="ECO:0000313" key="3">
    <source>
        <dbReference type="EMBL" id="KAA0890414.1"/>
    </source>
</evidence>
<dbReference type="Pfam" id="PF13649">
    <property type="entry name" value="Methyltransf_25"/>
    <property type="match status" value="1"/>
</dbReference>
<gene>
    <name evidence="3" type="ORF">ET418_12175</name>
</gene>
<dbReference type="SUPFAM" id="SSF53335">
    <property type="entry name" value="S-adenosyl-L-methionine-dependent methyltransferases"/>
    <property type="match status" value="1"/>
</dbReference>
<dbReference type="PANTHER" id="PTHR43861:SF3">
    <property type="entry name" value="PUTATIVE (AFU_ORTHOLOGUE AFUA_2G14390)-RELATED"/>
    <property type="match status" value="1"/>
</dbReference>
<dbReference type="AlphaFoldDB" id="A0A5A9XC85"/>
<evidence type="ECO:0000313" key="4">
    <source>
        <dbReference type="Proteomes" id="UP000324298"/>
    </source>
</evidence>
<dbReference type="OrthoDB" id="9791837at2"/>
<dbReference type="GO" id="GO:0008168">
    <property type="term" value="F:methyltransferase activity"/>
    <property type="evidence" value="ECO:0007669"/>
    <property type="project" value="UniProtKB-KW"/>
</dbReference>
<name>A0A5A9XC85_9BACT</name>
<dbReference type="CDD" id="cd02440">
    <property type="entry name" value="AdoMet_MTases"/>
    <property type="match status" value="1"/>
</dbReference>
<accession>A0A5A9XC85</accession>
<comment type="caution">
    <text evidence="3">The sequence shown here is derived from an EMBL/GenBank/DDBJ whole genome shotgun (WGS) entry which is preliminary data.</text>
</comment>
<reference evidence="3 4" key="1">
    <citation type="submission" date="2019-04" db="EMBL/GenBank/DDBJ databases">
        <title>Geobacter ruber sp. nov., ferric-reducing bacteria isolated from paddy soil.</title>
        <authorList>
            <person name="Xu Z."/>
            <person name="Masuda Y."/>
            <person name="Itoh H."/>
            <person name="Senoo K."/>
        </authorList>
    </citation>
    <scope>NUCLEOTIDE SEQUENCE [LARGE SCALE GENOMIC DNA]</scope>
    <source>
        <strain evidence="3 4">Red88</strain>
    </source>
</reference>
<dbReference type="EMBL" id="SRSD01000007">
    <property type="protein sequence ID" value="KAA0890414.1"/>
    <property type="molecule type" value="Genomic_DNA"/>
</dbReference>
<keyword evidence="3" id="KW-0489">Methyltransferase</keyword>
<dbReference type="InterPro" id="IPR029063">
    <property type="entry name" value="SAM-dependent_MTases_sf"/>
</dbReference>
<dbReference type="RefSeq" id="WP_149307887.1">
    <property type="nucleotide sequence ID" value="NZ_SRSD01000007.1"/>
</dbReference>
<protein>
    <submittedName>
        <fullName evidence="3">Class I SAM-dependent methyltransferase</fullName>
    </submittedName>
</protein>
<keyword evidence="1 3" id="KW-0808">Transferase</keyword>
<proteinExistence type="predicted"/>
<evidence type="ECO:0000256" key="1">
    <source>
        <dbReference type="ARBA" id="ARBA00022679"/>
    </source>
</evidence>
<dbReference type="PANTHER" id="PTHR43861">
    <property type="entry name" value="TRANS-ACONITATE 2-METHYLTRANSFERASE-RELATED"/>
    <property type="match status" value="1"/>
</dbReference>
<evidence type="ECO:0000259" key="2">
    <source>
        <dbReference type="Pfam" id="PF13649"/>
    </source>
</evidence>
<dbReference type="Gene3D" id="3.40.50.150">
    <property type="entry name" value="Vaccinia Virus protein VP39"/>
    <property type="match status" value="1"/>
</dbReference>
<keyword evidence="4" id="KW-1185">Reference proteome</keyword>